<evidence type="ECO:0000313" key="1">
    <source>
        <dbReference type="EMBL" id="CAG8710874.1"/>
    </source>
</evidence>
<name>A0A9N9HXA4_FUNMO</name>
<organism evidence="1 2">
    <name type="scientific">Funneliformis mosseae</name>
    <name type="common">Endomycorrhizal fungus</name>
    <name type="synonym">Glomus mosseae</name>
    <dbReference type="NCBI Taxonomy" id="27381"/>
    <lineage>
        <taxon>Eukaryota</taxon>
        <taxon>Fungi</taxon>
        <taxon>Fungi incertae sedis</taxon>
        <taxon>Mucoromycota</taxon>
        <taxon>Glomeromycotina</taxon>
        <taxon>Glomeromycetes</taxon>
        <taxon>Glomerales</taxon>
        <taxon>Glomeraceae</taxon>
        <taxon>Funneliformis</taxon>
    </lineage>
</organism>
<gene>
    <name evidence="1" type="ORF">FMOSSE_LOCUS14311</name>
</gene>
<keyword evidence="2" id="KW-1185">Reference proteome</keyword>
<comment type="caution">
    <text evidence="1">The sequence shown here is derived from an EMBL/GenBank/DDBJ whole genome shotgun (WGS) entry which is preliminary data.</text>
</comment>
<dbReference type="EMBL" id="CAJVPP010010581">
    <property type="protein sequence ID" value="CAG8710874.1"/>
    <property type="molecule type" value="Genomic_DNA"/>
</dbReference>
<dbReference type="Proteomes" id="UP000789375">
    <property type="component" value="Unassembled WGS sequence"/>
</dbReference>
<reference evidence="1" key="1">
    <citation type="submission" date="2021-06" db="EMBL/GenBank/DDBJ databases">
        <authorList>
            <person name="Kallberg Y."/>
            <person name="Tangrot J."/>
            <person name="Rosling A."/>
        </authorList>
    </citation>
    <scope>NUCLEOTIDE SEQUENCE</scope>
    <source>
        <strain evidence="1">87-6 pot B 2015</strain>
    </source>
</reference>
<evidence type="ECO:0000313" key="2">
    <source>
        <dbReference type="Proteomes" id="UP000789375"/>
    </source>
</evidence>
<sequence length="77" mass="8742">MNNFEKGKELEDKTADRLDAVGVKNNKNGNRKLFVATVSIVNVLPYFRSTSVERLFKRISMHVHFVVSVANDSERSS</sequence>
<proteinExistence type="predicted"/>
<dbReference type="AlphaFoldDB" id="A0A9N9HXA4"/>
<protein>
    <submittedName>
        <fullName evidence="1">7160_t:CDS:1</fullName>
    </submittedName>
</protein>
<accession>A0A9N9HXA4</accession>